<sequence>MIENQQVLNSFEHLRFYIKKWTENPNYKDGDIRNMFINQIDRILIYHNLNSHYFIRILQNKNDFDKILKTETIEDHYSILETYQTQAKNALIFQLSSILERFLRVILGYFKPDTNSNKQFYAVREEVFDLFHFDKNDEWKAISILSNIRNTFHNNGIHTSDAISSITYRERNYSFVKNELHNNADYYTLFMITQDIIRLYGNICNSSLSQENDLILG</sequence>
<name>A0ABS8A4G8_9FLAO</name>
<keyword evidence="2" id="KW-1185">Reference proteome</keyword>
<accession>A0ABS8A4G8</accession>
<protein>
    <recommendedName>
        <fullName evidence="3">RiboL-PSP-HEPN domain-containing protein</fullName>
    </recommendedName>
</protein>
<evidence type="ECO:0008006" key="3">
    <source>
        <dbReference type="Google" id="ProtNLM"/>
    </source>
</evidence>
<evidence type="ECO:0000313" key="1">
    <source>
        <dbReference type="EMBL" id="MCA6068848.1"/>
    </source>
</evidence>
<organism evidence="1 2">
    <name type="scientific">Chryseobacterium tagetis</name>
    <dbReference type="NCBI Taxonomy" id="2801334"/>
    <lineage>
        <taxon>Bacteria</taxon>
        <taxon>Pseudomonadati</taxon>
        <taxon>Bacteroidota</taxon>
        <taxon>Flavobacteriia</taxon>
        <taxon>Flavobacteriales</taxon>
        <taxon>Weeksellaceae</taxon>
        <taxon>Chryseobacterium group</taxon>
        <taxon>Chryseobacterium</taxon>
    </lineage>
</organism>
<dbReference type="RefSeq" id="WP_225690056.1">
    <property type="nucleotide sequence ID" value="NZ_JAERSE020000005.1"/>
</dbReference>
<dbReference type="EMBL" id="JAERSE020000005">
    <property type="protein sequence ID" value="MCA6068848.1"/>
    <property type="molecule type" value="Genomic_DNA"/>
</dbReference>
<proteinExistence type="predicted"/>
<comment type="caution">
    <text evidence="1">The sequence shown here is derived from an EMBL/GenBank/DDBJ whole genome shotgun (WGS) entry which is preliminary data.</text>
</comment>
<dbReference type="Proteomes" id="UP000618240">
    <property type="component" value="Unassembled WGS sequence"/>
</dbReference>
<gene>
    <name evidence="1" type="ORF">JI747_016910</name>
</gene>
<evidence type="ECO:0000313" key="2">
    <source>
        <dbReference type="Proteomes" id="UP000618240"/>
    </source>
</evidence>
<reference evidence="1 2" key="1">
    <citation type="submission" date="2021-09" db="EMBL/GenBank/DDBJ databases">
        <title>Genome sequencing and assembly of Chryseobacterium sp. RG1.</title>
        <authorList>
            <person name="Chhetri G."/>
        </authorList>
    </citation>
    <scope>NUCLEOTIDE SEQUENCE [LARGE SCALE GENOMIC DNA]</scope>
    <source>
        <strain evidence="1 2">RG1</strain>
    </source>
</reference>